<proteinExistence type="predicted"/>
<dbReference type="RefSeq" id="XP_070891015.1">
    <property type="nucleotide sequence ID" value="XM_071035681.1"/>
</dbReference>
<comment type="caution">
    <text evidence="2">The sequence shown here is derived from an EMBL/GenBank/DDBJ whole genome shotgun (WGS) entry which is preliminary data.</text>
</comment>
<dbReference type="GeneID" id="98150753"/>
<dbReference type="Proteomes" id="UP001610432">
    <property type="component" value="Unassembled WGS sequence"/>
</dbReference>
<feature type="region of interest" description="Disordered" evidence="1">
    <location>
        <begin position="125"/>
        <end position="149"/>
    </location>
</feature>
<evidence type="ECO:0000313" key="2">
    <source>
        <dbReference type="EMBL" id="KAL2872036.1"/>
    </source>
</evidence>
<protein>
    <submittedName>
        <fullName evidence="2">Uncharacterized protein</fullName>
    </submittedName>
</protein>
<feature type="compositionally biased region" description="Polar residues" evidence="1">
    <location>
        <begin position="139"/>
        <end position="149"/>
    </location>
</feature>
<keyword evidence="3" id="KW-1185">Reference proteome</keyword>
<organism evidence="2 3">
    <name type="scientific">Aspergillus lucknowensis</name>
    <dbReference type="NCBI Taxonomy" id="176173"/>
    <lineage>
        <taxon>Eukaryota</taxon>
        <taxon>Fungi</taxon>
        <taxon>Dikarya</taxon>
        <taxon>Ascomycota</taxon>
        <taxon>Pezizomycotina</taxon>
        <taxon>Eurotiomycetes</taxon>
        <taxon>Eurotiomycetidae</taxon>
        <taxon>Eurotiales</taxon>
        <taxon>Aspergillaceae</taxon>
        <taxon>Aspergillus</taxon>
        <taxon>Aspergillus subgen. Nidulantes</taxon>
    </lineage>
</organism>
<evidence type="ECO:0000256" key="1">
    <source>
        <dbReference type="SAM" id="MobiDB-lite"/>
    </source>
</evidence>
<dbReference type="EMBL" id="JBFXLQ010000002">
    <property type="protein sequence ID" value="KAL2872036.1"/>
    <property type="molecule type" value="Genomic_DNA"/>
</dbReference>
<accession>A0ABR4M669</accession>
<evidence type="ECO:0000313" key="3">
    <source>
        <dbReference type="Proteomes" id="UP001610432"/>
    </source>
</evidence>
<name>A0ABR4M669_9EURO</name>
<reference evidence="2 3" key="1">
    <citation type="submission" date="2024-07" db="EMBL/GenBank/DDBJ databases">
        <title>Section-level genome sequencing and comparative genomics of Aspergillus sections Usti and Cavernicolus.</title>
        <authorList>
            <consortium name="Lawrence Berkeley National Laboratory"/>
            <person name="Nybo J.L."/>
            <person name="Vesth T.C."/>
            <person name="Theobald S."/>
            <person name="Frisvad J.C."/>
            <person name="Larsen T.O."/>
            <person name="Kjaerboelling I."/>
            <person name="Rothschild-Mancinelli K."/>
            <person name="Lyhne E.K."/>
            <person name="Kogle M.E."/>
            <person name="Barry K."/>
            <person name="Clum A."/>
            <person name="Na H."/>
            <person name="Ledsgaard L."/>
            <person name="Lin J."/>
            <person name="Lipzen A."/>
            <person name="Kuo A."/>
            <person name="Riley R."/>
            <person name="Mondo S."/>
            <person name="Labutti K."/>
            <person name="Haridas S."/>
            <person name="Pangalinan J."/>
            <person name="Salamov A.A."/>
            <person name="Simmons B.A."/>
            <person name="Magnuson J.K."/>
            <person name="Chen J."/>
            <person name="Drula E."/>
            <person name="Henrissat B."/>
            <person name="Wiebenga A."/>
            <person name="Lubbers R.J."/>
            <person name="Gomes A.C."/>
            <person name="Macurrencykelacurrency M.R."/>
            <person name="Stajich J."/>
            <person name="Grigoriev I.V."/>
            <person name="Mortensen U.H."/>
            <person name="De Vries R.P."/>
            <person name="Baker S.E."/>
            <person name="Andersen M.R."/>
        </authorList>
    </citation>
    <scope>NUCLEOTIDE SEQUENCE [LARGE SCALE GENOMIC DNA]</scope>
    <source>
        <strain evidence="2 3">CBS 449.75</strain>
    </source>
</reference>
<feature type="region of interest" description="Disordered" evidence="1">
    <location>
        <begin position="1"/>
        <end position="99"/>
    </location>
</feature>
<feature type="compositionally biased region" description="Basic and acidic residues" evidence="1">
    <location>
        <begin position="82"/>
        <end position="98"/>
    </location>
</feature>
<sequence>MRGKKGTRWWSMGFGSTDPHCDDEEYKRRKRRAGEGWSGQTNDRRGRRTAQSSKGRRHTRRHRAKGARMPKGRRGKRRRFRGRFEEEKSTGRERETHPVDLIVHGPRLYRQILRLQAGVDSECDGEREVSSCPPERNGRQQTTDTIHQC</sequence>
<feature type="compositionally biased region" description="Basic residues" evidence="1">
    <location>
        <begin position="54"/>
        <end position="81"/>
    </location>
</feature>
<gene>
    <name evidence="2" type="ORF">BJX67DRAFT_96919</name>
</gene>